<sequence length="301" mass="31810">MSAVSPKREASEPADNQRPTKVAKPLDGAQSAGAPAAAYIRTKLPGFAPRLAIILGSGMGGVADAIEDKTEFPYSELPGFPVSTVQGHAGTFVCGTLEGVQVACLKGRVHLYEGTDPQLIRAPIYTFKELGCEIMFSTSAVGSLREDVGPGELFLLKDHINLQARNPLIGPNDPIGPRFPSLLNAYDPALRALIQAKAAENEINITEGVYLACLGPSFETPAEIKAFKILGADCVGMSVVPEVIVARHCDLRVATVSIVVNLAAGLTNEHITHDETLHFSGLAAGKVTQLVKSFIAANGEW</sequence>
<evidence type="ECO:0000256" key="4">
    <source>
        <dbReference type="ARBA" id="ARBA00022679"/>
    </source>
</evidence>
<feature type="binding site" evidence="6">
    <location>
        <position position="57"/>
    </location>
    <ligand>
        <name>phosphate</name>
        <dbReference type="ChEBI" id="CHEBI:43474"/>
    </ligand>
</feature>
<feature type="binding site" evidence="6">
    <location>
        <position position="88"/>
    </location>
    <ligand>
        <name>phosphate</name>
        <dbReference type="ChEBI" id="CHEBI:43474"/>
    </ligand>
</feature>
<dbReference type="Gene3D" id="3.40.50.1580">
    <property type="entry name" value="Nucleoside phosphorylase domain"/>
    <property type="match status" value="1"/>
</dbReference>
<comment type="function">
    <text evidence="5">The purine nucleoside phosphorylases catalyze the phosphorolytic breakdown of the N-glycosidic bond in the beta-(deoxy)ribonucleoside molecules, with the formation of the corresponding free purine bases and pentose-1-phosphate.</text>
</comment>
<evidence type="ECO:0000256" key="6">
    <source>
        <dbReference type="PIRSR" id="PIRSR000477-2"/>
    </source>
</evidence>
<dbReference type="UniPathway" id="UPA00606"/>
<dbReference type="GO" id="GO:0005737">
    <property type="term" value="C:cytoplasm"/>
    <property type="evidence" value="ECO:0007669"/>
    <property type="project" value="TreeGrafter"/>
</dbReference>
<dbReference type="InterPro" id="IPR000845">
    <property type="entry name" value="Nucleoside_phosphorylase_d"/>
</dbReference>
<dbReference type="STRING" id="461836.A0A0L0DKH7"/>
<dbReference type="PIRSF" id="PIRSF000477">
    <property type="entry name" value="PurNPase"/>
    <property type="match status" value="1"/>
</dbReference>
<feature type="compositionally biased region" description="Basic and acidic residues" evidence="7">
    <location>
        <begin position="1"/>
        <end position="11"/>
    </location>
</feature>
<dbReference type="RefSeq" id="XP_013755732.1">
    <property type="nucleotide sequence ID" value="XM_013900278.1"/>
</dbReference>
<evidence type="ECO:0000256" key="1">
    <source>
        <dbReference type="ARBA" id="ARBA00005058"/>
    </source>
</evidence>
<dbReference type="SUPFAM" id="SSF53167">
    <property type="entry name" value="Purine and uridine phosphorylases"/>
    <property type="match status" value="1"/>
</dbReference>
<organism evidence="9 10">
    <name type="scientific">Thecamonas trahens ATCC 50062</name>
    <dbReference type="NCBI Taxonomy" id="461836"/>
    <lineage>
        <taxon>Eukaryota</taxon>
        <taxon>Apusozoa</taxon>
        <taxon>Apusomonadida</taxon>
        <taxon>Apusomonadidae</taxon>
        <taxon>Thecamonas</taxon>
    </lineage>
</organism>
<dbReference type="EMBL" id="GL349470">
    <property type="protein sequence ID" value="KNC51873.1"/>
    <property type="molecule type" value="Genomic_DNA"/>
</dbReference>
<evidence type="ECO:0000259" key="8">
    <source>
        <dbReference type="Pfam" id="PF01048"/>
    </source>
</evidence>
<keyword evidence="10" id="KW-1185">Reference proteome</keyword>
<evidence type="ECO:0000256" key="5">
    <source>
        <dbReference type="PIRNR" id="PIRNR000477"/>
    </source>
</evidence>
<keyword evidence="3 5" id="KW-0328">Glycosyltransferase</keyword>
<dbReference type="AlphaFoldDB" id="A0A0L0DKH7"/>
<evidence type="ECO:0000256" key="3">
    <source>
        <dbReference type="ARBA" id="ARBA00022676"/>
    </source>
</evidence>
<dbReference type="InterPro" id="IPR011268">
    <property type="entry name" value="Purine_phosphorylase"/>
</dbReference>
<dbReference type="PANTHER" id="PTHR11904:SF9">
    <property type="entry name" value="PURINE NUCLEOSIDE PHOSPHORYLASE-RELATED"/>
    <property type="match status" value="1"/>
</dbReference>
<dbReference type="Proteomes" id="UP000054408">
    <property type="component" value="Unassembled WGS sequence"/>
</dbReference>
<gene>
    <name evidence="9" type="ORF">AMSG_07970</name>
</gene>
<dbReference type="GO" id="GO:0004731">
    <property type="term" value="F:purine-nucleoside phosphorylase activity"/>
    <property type="evidence" value="ECO:0007669"/>
    <property type="project" value="UniProtKB-EC"/>
</dbReference>
<dbReference type="NCBIfam" id="NF006054">
    <property type="entry name" value="PRK08202.1"/>
    <property type="match status" value="1"/>
</dbReference>
<dbReference type="CDD" id="cd09009">
    <property type="entry name" value="PNP-EcPNPII_like"/>
    <property type="match status" value="1"/>
</dbReference>
<feature type="binding site" evidence="6">
    <location>
        <position position="140"/>
    </location>
    <ligand>
        <name>phosphate</name>
        <dbReference type="ChEBI" id="CHEBI:43474"/>
    </ligand>
</feature>
<dbReference type="PANTHER" id="PTHR11904">
    <property type="entry name" value="METHYLTHIOADENOSINE/PURINE NUCLEOSIDE PHOSPHORYLASE"/>
    <property type="match status" value="1"/>
</dbReference>
<feature type="binding site" evidence="6">
    <location>
        <position position="261"/>
    </location>
    <ligand>
        <name>a purine D-ribonucleoside</name>
        <dbReference type="ChEBI" id="CHEBI:142355"/>
    </ligand>
</feature>
<evidence type="ECO:0000256" key="2">
    <source>
        <dbReference type="ARBA" id="ARBA00006751"/>
    </source>
</evidence>
<dbReference type="NCBIfam" id="TIGR01697">
    <property type="entry name" value="PNPH-PUNA-XAPA"/>
    <property type="match status" value="1"/>
</dbReference>
<dbReference type="GO" id="GO:0009116">
    <property type="term" value="P:nucleoside metabolic process"/>
    <property type="evidence" value="ECO:0007669"/>
    <property type="project" value="InterPro"/>
</dbReference>
<dbReference type="OrthoDB" id="10261782at2759"/>
<feature type="binding site" evidence="6">
    <location>
        <position position="238"/>
    </location>
    <ligand>
        <name>phosphate</name>
        <dbReference type="ChEBI" id="CHEBI:43474"/>
    </ligand>
</feature>
<feature type="domain" description="Nucleoside phosphorylase" evidence="8">
    <location>
        <begin position="51"/>
        <end position="296"/>
    </location>
</feature>
<dbReference type="Pfam" id="PF01048">
    <property type="entry name" value="PNP_UDP_1"/>
    <property type="match status" value="1"/>
</dbReference>
<dbReference type="eggNOG" id="KOG3984">
    <property type="taxonomic scope" value="Eukaryota"/>
</dbReference>
<keyword evidence="4 5" id="KW-0808">Transferase</keyword>
<evidence type="ECO:0000313" key="9">
    <source>
        <dbReference type="EMBL" id="KNC51873.1"/>
    </source>
</evidence>
<dbReference type="OMA" id="EGVYAQF"/>
<evidence type="ECO:0000256" key="7">
    <source>
        <dbReference type="SAM" id="MobiDB-lite"/>
    </source>
</evidence>
<feature type="binding site" evidence="6">
    <location>
        <begin position="108"/>
        <end position="110"/>
    </location>
    <ligand>
        <name>phosphate</name>
        <dbReference type="ChEBI" id="CHEBI:43474"/>
    </ligand>
</feature>
<evidence type="ECO:0000313" key="10">
    <source>
        <dbReference type="Proteomes" id="UP000054408"/>
    </source>
</evidence>
<dbReference type="InterPro" id="IPR035994">
    <property type="entry name" value="Nucleoside_phosphorylase_sf"/>
</dbReference>
<reference evidence="9 10" key="1">
    <citation type="submission" date="2010-05" db="EMBL/GenBank/DDBJ databases">
        <title>The Genome Sequence of Thecamonas trahens ATCC 50062.</title>
        <authorList>
            <consortium name="The Broad Institute Genome Sequencing Platform"/>
            <person name="Russ C."/>
            <person name="Cuomo C."/>
            <person name="Shea T."/>
            <person name="Young S.K."/>
            <person name="Zeng Q."/>
            <person name="Koehrsen M."/>
            <person name="Haas B."/>
            <person name="Borodovsky M."/>
            <person name="Guigo R."/>
            <person name="Alvarado L."/>
            <person name="Berlin A."/>
            <person name="Bochicchio J."/>
            <person name="Borenstein D."/>
            <person name="Chapman S."/>
            <person name="Chen Z."/>
            <person name="Freedman E."/>
            <person name="Gellesch M."/>
            <person name="Goldberg J."/>
            <person name="Griggs A."/>
            <person name="Gujja S."/>
            <person name="Heilman E."/>
            <person name="Heiman D."/>
            <person name="Hepburn T."/>
            <person name="Howarth C."/>
            <person name="Jen D."/>
            <person name="Larson L."/>
            <person name="Mehta T."/>
            <person name="Park D."/>
            <person name="Pearson M."/>
            <person name="Roberts A."/>
            <person name="Saif S."/>
            <person name="Shenoy N."/>
            <person name="Sisk P."/>
            <person name="Stolte C."/>
            <person name="Sykes S."/>
            <person name="Thomson T."/>
            <person name="Walk T."/>
            <person name="White J."/>
            <person name="Yandava C."/>
            <person name="Burger G."/>
            <person name="Gray M.W."/>
            <person name="Holland P.W.H."/>
            <person name="King N."/>
            <person name="Lang F.B.F."/>
            <person name="Roger A.J."/>
            <person name="Ruiz-Trillo I."/>
            <person name="Lander E."/>
            <person name="Nusbaum C."/>
        </authorList>
    </citation>
    <scope>NUCLEOTIDE SEQUENCE [LARGE SCALE GENOMIC DNA]</scope>
    <source>
        <strain evidence="9 10">ATCC 50062</strain>
    </source>
</reference>
<feature type="binding site" evidence="6">
    <location>
        <position position="219"/>
    </location>
    <ligand>
        <name>a purine D-ribonucleoside</name>
        <dbReference type="ChEBI" id="CHEBI:142355"/>
    </ligand>
</feature>
<proteinExistence type="inferred from homology"/>
<feature type="region of interest" description="Disordered" evidence="7">
    <location>
        <begin position="1"/>
        <end position="29"/>
    </location>
</feature>
<comment type="pathway">
    <text evidence="1 5">Purine metabolism; purine nucleoside salvage.</text>
</comment>
<dbReference type="GeneID" id="25566768"/>
<comment type="similarity">
    <text evidence="2 5">Belongs to the PNP/MTAP phosphorylase family.</text>
</comment>
<dbReference type="EC" id="2.4.2.1" evidence="5"/>
<protein>
    <recommendedName>
        <fullName evidence="5">Purine nucleoside phosphorylase</fullName>
        <ecNumber evidence="5">2.4.2.1</ecNumber>
    </recommendedName>
    <alternativeName>
        <fullName evidence="5">Inosine-guanosine phosphorylase</fullName>
    </alternativeName>
</protein>
<accession>A0A0L0DKH7</accession>
<name>A0A0L0DKH7_THETB</name>